<evidence type="ECO:0000256" key="5">
    <source>
        <dbReference type="ARBA" id="ARBA00022741"/>
    </source>
</evidence>
<dbReference type="Gene3D" id="3.40.50.300">
    <property type="entry name" value="P-loop containing nucleotide triphosphate hydrolases"/>
    <property type="match status" value="1"/>
</dbReference>
<evidence type="ECO:0000256" key="2">
    <source>
        <dbReference type="ARBA" id="ARBA00005408"/>
    </source>
</evidence>
<feature type="region of interest" description="Disordered" evidence="9">
    <location>
        <begin position="1"/>
        <end position="43"/>
    </location>
</feature>
<dbReference type="Proteomes" id="UP001177023">
    <property type="component" value="Unassembled WGS sequence"/>
</dbReference>
<comment type="catalytic activity">
    <reaction evidence="8">
        <text>uridine + ATP = UMP + ADP + H(+)</text>
        <dbReference type="Rhea" id="RHEA:16825"/>
        <dbReference type="ChEBI" id="CHEBI:15378"/>
        <dbReference type="ChEBI" id="CHEBI:16704"/>
        <dbReference type="ChEBI" id="CHEBI:30616"/>
        <dbReference type="ChEBI" id="CHEBI:57865"/>
        <dbReference type="ChEBI" id="CHEBI:456216"/>
        <dbReference type="EC" id="2.7.1.48"/>
    </reaction>
</comment>
<dbReference type="PANTHER" id="PTHR10285">
    <property type="entry name" value="URIDINE KINASE"/>
    <property type="match status" value="1"/>
</dbReference>
<feature type="region of interest" description="Disordered" evidence="9">
    <location>
        <begin position="168"/>
        <end position="306"/>
    </location>
</feature>
<feature type="transmembrane region" description="Helical" evidence="10">
    <location>
        <begin position="47"/>
        <end position="70"/>
    </location>
</feature>
<evidence type="ECO:0000313" key="13">
    <source>
        <dbReference type="Proteomes" id="UP001177023"/>
    </source>
</evidence>
<feature type="transmembrane region" description="Helical" evidence="10">
    <location>
        <begin position="110"/>
        <end position="132"/>
    </location>
</feature>
<dbReference type="InterPro" id="IPR000764">
    <property type="entry name" value="Uridine_kinase-like"/>
</dbReference>
<feature type="domain" description="Phosphoribulokinase/uridine kinase" evidence="11">
    <location>
        <begin position="425"/>
        <end position="616"/>
    </location>
</feature>
<proteinExistence type="inferred from homology"/>
<comment type="pathway">
    <text evidence="1">Pyrimidine metabolism; UMP biosynthesis via salvage pathway; UMP from uridine: step 1/1.</text>
</comment>
<feature type="region of interest" description="Disordered" evidence="9">
    <location>
        <begin position="634"/>
        <end position="664"/>
    </location>
</feature>
<dbReference type="InterPro" id="IPR006083">
    <property type="entry name" value="PRK/URK"/>
</dbReference>
<dbReference type="PRINTS" id="PR00988">
    <property type="entry name" value="URIDINKINASE"/>
</dbReference>
<keyword evidence="10" id="KW-0472">Membrane</keyword>
<dbReference type="SUPFAM" id="SSF52540">
    <property type="entry name" value="P-loop containing nucleoside triphosphate hydrolases"/>
    <property type="match status" value="1"/>
</dbReference>
<reference evidence="12" key="1">
    <citation type="submission" date="2023-06" db="EMBL/GenBank/DDBJ databases">
        <authorList>
            <person name="Delattre M."/>
        </authorList>
    </citation>
    <scope>NUCLEOTIDE SEQUENCE</scope>
    <source>
        <strain evidence="12">AF72</strain>
    </source>
</reference>
<feature type="compositionally biased region" description="Basic residues" evidence="9">
    <location>
        <begin position="652"/>
        <end position="664"/>
    </location>
</feature>
<evidence type="ECO:0000256" key="9">
    <source>
        <dbReference type="SAM" id="MobiDB-lite"/>
    </source>
</evidence>
<feature type="transmembrane region" description="Helical" evidence="10">
    <location>
        <begin position="79"/>
        <end position="98"/>
    </location>
</feature>
<sequence>MVKFPSLASMKAGGGGGGNPDDDEEGGGFGLNPEGSARSKKPGSGPTLIICIVGLQFYALIALPGLVYIFQRVPKLKHLYTMLQLMAGICEFIWIFLAKEFSEGHYSLKAAALIVLTIVQMLAVLISAFVPFKKVGVLQSKKSKARAEISHSHLKTMPTFGEAGASLAERGGAKKSGAPEVKFGSGPPMTLPTTTFGKDSKAGGGPPMASGGPPMAMPGLAQPLKKSASASAVVPMGTTSGSSVASSGTQSAPKLPQAVDNNSGRELLPAPTQPASDPSSEKSKKKEKKRSFNDSKRELEKCASERSKVKKDLLARMKLAKAGQAAPDSPVAAHTNGIQFPATDRQCSATTLTSIRDTKTVVSPDPKLFELNQKIQATGVALARSEQDIATACAVSSSSLNTCVPAQNSELKMVNEPLVEIRPFIVGIAGGTASGKSLVCQKIIEKLAKDGVNVDKKVSVIHLHSFYRDLSPAEHALAQQGKYDFDHPNAFEFSKLIEVLSALKRGERVQVPVYDKSTNAKTSSETIDDPDVVIVEGILLFLDPKVRDMLNLKLFVDADPDTRLARRVRHDLQFNRPLSAVLNTYMEMVKPAFEEFCLPTKRYSDMIIPQGGENFVAVNLMALHLHEKLREPGTGHKVYGLNRAADDDATNRGRHRNRNGNRPH</sequence>
<dbReference type="CDD" id="cd02023">
    <property type="entry name" value="UMPK"/>
    <property type="match status" value="1"/>
</dbReference>
<evidence type="ECO:0000259" key="11">
    <source>
        <dbReference type="Pfam" id="PF00485"/>
    </source>
</evidence>
<dbReference type="GO" id="GO:0005524">
    <property type="term" value="F:ATP binding"/>
    <property type="evidence" value="ECO:0007669"/>
    <property type="project" value="InterPro"/>
</dbReference>
<dbReference type="AlphaFoldDB" id="A0AA36D3E9"/>
<evidence type="ECO:0000256" key="1">
    <source>
        <dbReference type="ARBA" id="ARBA00004690"/>
    </source>
</evidence>
<organism evidence="12 13">
    <name type="scientific">Mesorhabditis spiculigera</name>
    <dbReference type="NCBI Taxonomy" id="96644"/>
    <lineage>
        <taxon>Eukaryota</taxon>
        <taxon>Metazoa</taxon>
        <taxon>Ecdysozoa</taxon>
        <taxon>Nematoda</taxon>
        <taxon>Chromadorea</taxon>
        <taxon>Rhabditida</taxon>
        <taxon>Rhabditina</taxon>
        <taxon>Rhabditomorpha</taxon>
        <taxon>Rhabditoidea</taxon>
        <taxon>Rhabditidae</taxon>
        <taxon>Mesorhabditinae</taxon>
        <taxon>Mesorhabditis</taxon>
    </lineage>
</organism>
<feature type="non-terminal residue" evidence="12">
    <location>
        <position position="1"/>
    </location>
</feature>
<dbReference type="EC" id="2.7.1.48" evidence="3"/>
<dbReference type="Pfam" id="PF00485">
    <property type="entry name" value="PRK"/>
    <property type="match status" value="1"/>
</dbReference>
<evidence type="ECO:0000256" key="8">
    <source>
        <dbReference type="ARBA" id="ARBA00048909"/>
    </source>
</evidence>
<comment type="catalytic activity">
    <reaction evidence="7">
        <text>cytidine + ATP = CMP + ADP + H(+)</text>
        <dbReference type="Rhea" id="RHEA:24674"/>
        <dbReference type="ChEBI" id="CHEBI:15378"/>
        <dbReference type="ChEBI" id="CHEBI:17562"/>
        <dbReference type="ChEBI" id="CHEBI:30616"/>
        <dbReference type="ChEBI" id="CHEBI:60377"/>
        <dbReference type="ChEBI" id="CHEBI:456216"/>
        <dbReference type="EC" id="2.7.1.48"/>
    </reaction>
</comment>
<comment type="similarity">
    <text evidence="2">Belongs to the uridine kinase family.</text>
</comment>
<keyword evidence="5" id="KW-0547">Nucleotide-binding</keyword>
<evidence type="ECO:0000256" key="10">
    <source>
        <dbReference type="SAM" id="Phobius"/>
    </source>
</evidence>
<feature type="compositionally biased region" description="Low complexity" evidence="9">
    <location>
        <begin position="207"/>
        <end position="219"/>
    </location>
</feature>
<keyword evidence="6" id="KW-0418">Kinase</keyword>
<name>A0AA36D3E9_9BILA</name>
<protein>
    <recommendedName>
        <fullName evidence="3">uridine/cytidine kinase</fullName>
        <ecNumber evidence="3">2.7.1.48</ecNumber>
    </recommendedName>
</protein>
<evidence type="ECO:0000313" key="12">
    <source>
        <dbReference type="EMBL" id="CAJ0580387.1"/>
    </source>
</evidence>
<dbReference type="EMBL" id="CATQJA010002659">
    <property type="protein sequence ID" value="CAJ0580387.1"/>
    <property type="molecule type" value="Genomic_DNA"/>
</dbReference>
<feature type="compositionally biased region" description="Basic and acidic residues" evidence="9">
    <location>
        <begin position="279"/>
        <end position="306"/>
    </location>
</feature>
<evidence type="ECO:0000256" key="3">
    <source>
        <dbReference type="ARBA" id="ARBA00012137"/>
    </source>
</evidence>
<dbReference type="NCBIfam" id="NF004018">
    <property type="entry name" value="PRK05480.1"/>
    <property type="match status" value="1"/>
</dbReference>
<gene>
    <name evidence="12" type="ORF">MSPICULIGERA_LOCUS18585</name>
</gene>
<accession>A0AA36D3E9</accession>
<keyword evidence="13" id="KW-1185">Reference proteome</keyword>
<dbReference type="InterPro" id="IPR027417">
    <property type="entry name" value="P-loop_NTPase"/>
</dbReference>
<dbReference type="GO" id="GO:0004849">
    <property type="term" value="F:uridine kinase activity"/>
    <property type="evidence" value="ECO:0007669"/>
    <property type="project" value="UniProtKB-EC"/>
</dbReference>
<evidence type="ECO:0000256" key="4">
    <source>
        <dbReference type="ARBA" id="ARBA00022679"/>
    </source>
</evidence>
<keyword evidence="4" id="KW-0808">Transferase</keyword>
<evidence type="ECO:0000256" key="6">
    <source>
        <dbReference type="ARBA" id="ARBA00022777"/>
    </source>
</evidence>
<keyword evidence="10" id="KW-0812">Transmembrane</keyword>
<keyword evidence="10" id="KW-1133">Transmembrane helix</keyword>
<evidence type="ECO:0000256" key="7">
    <source>
        <dbReference type="ARBA" id="ARBA00047436"/>
    </source>
</evidence>
<feature type="compositionally biased region" description="Low complexity" evidence="9">
    <location>
        <begin position="237"/>
        <end position="251"/>
    </location>
</feature>
<comment type="caution">
    <text evidence="12">The sequence shown here is derived from an EMBL/GenBank/DDBJ whole genome shotgun (WGS) entry which is preliminary data.</text>
</comment>